<evidence type="ECO:0000256" key="1">
    <source>
        <dbReference type="HAMAP-Rule" id="MF_00652"/>
    </source>
</evidence>
<name>A0A401XIQ5_9FLAO</name>
<keyword evidence="3" id="KW-1185">Reference proteome</keyword>
<dbReference type="EMBL" id="BHZE01000002">
    <property type="protein sequence ID" value="GCD76886.1"/>
    <property type="molecule type" value="Genomic_DNA"/>
</dbReference>
<dbReference type="InterPro" id="IPR005583">
    <property type="entry name" value="YaaA"/>
</dbReference>
<dbReference type="RefSeq" id="WP_160160487.1">
    <property type="nucleotide sequence ID" value="NZ_BHZE01000002.1"/>
</dbReference>
<dbReference type="NCBIfam" id="NF002542">
    <property type="entry name" value="PRK02101.1-3"/>
    <property type="match status" value="1"/>
</dbReference>
<evidence type="ECO:0000313" key="3">
    <source>
        <dbReference type="Proteomes" id="UP000286715"/>
    </source>
</evidence>
<accession>A0A401XIQ5</accession>
<dbReference type="GO" id="GO:0005829">
    <property type="term" value="C:cytosol"/>
    <property type="evidence" value="ECO:0007669"/>
    <property type="project" value="TreeGrafter"/>
</dbReference>
<dbReference type="GO" id="GO:0033194">
    <property type="term" value="P:response to hydroperoxide"/>
    <property type="evidence" value="ECO:0007669"/>
    <property type="project" value="TreeGrafter"/>
</dbReference>
<sequence>MKILLSPSKNLNAKVNQRAKSVPQFLEQSQRIHAELKTKTPPELAQLHDINAKLAELNYQRNQAWTVEGIRKEGTPALFTFSGDVYRGLDAYTLDESDLQFAEDNIWILSGLYGILRPFDAMLPYRLEMGTDLTVGDSRNLYEFWQETLTTYVAKNESTFIVNLASKEYSDAIDFKRLNIPVYDCTFLDRVKNQYKPVNIFLKKARGLMARFIIKNKIEMAENLQYFDYENYTFDLDLSSEFHFVFKRDRIS</sequence>
<organism evidence="2 3">
    <name type="scientific">Thermaurantimonas aggregans</name>
    <dbReference type="NCBI Taxonomy" id="2173829"/>
    <lineage>
        <taxon>Bacteria</taxon>
        <taxon>Pseudomonadati</taxon>
        <taxon>Bacteroidota</taxon>
        <taxon>Flavobacteriia</taxon>
        <taxon>Flavobacteriales</taxon>
        <taxon>Schleiferiaceae</taxon>
        <taxon>Thermaurantimonas</taxon>
    </lineage>
</organism>
<protein>
    <recommendedName>
        <fullName evidence="1">UPF0246 protein JCM31826_03680</fullName>
    </recommendedName>
</protein>
<comment type="caution">
    <text evidence="2">The sequence shown here is derived from an EMBL/GenBank/DDBJ whole genome shotgun (WGS) entry which is preliminary data.</text>
</comment>
<gene>
    <name evidence="2" type="ORF">JCM31826_03680</name>
</gene>
<dbReference type="Pfam" id="PF03883">
    <property type="entry name" value="H2O2_YaaD"/>
    <property type="match status" value="1"/>
</dbReference>
<dbReference type="PANTHER" id="PTHR30283:SF4">
    <property type="entry name" value="PEROXIDE STRESS RESISTANCE PROTEIN YAAA"/>
    <property type="match status" value="1"/>
</dbReference>
<dbReference type="AlphaFoldDB" id="A0A401XIQ5"/>
<dbReference type="HAMAP" id="MF_00652">
    <property type="entry name" value="UPF0246"/>
    <property type="match status" value="1"/>
</dbReference>
<dbReference type="Proteomes" id="UP000286715">
    <property type="component" value="Unassembled WGS sequence"/>
</dbReference>
<evidence type="ECO:0000313" key="2">
    <source>
        <dbReference type="EMBL" id="GCD76886.1"/>
    </source>
</evidence>
<comment type="similarity">
    <text evidence="1">Belongs to the UPF0246 family.</text>
</comment>
<dbReference type="PANTHER" id="PTHR30283">
    <property type="entry name" value="PEROXIDE STRESS RESPONSE PROTEIN YAAA"/>
    <property type="match status" value="1"/>
</dbReference>
<dbReference type="OrthoDB" id="9777133at2"/>
<reference evidence="2 3" key="1">
    <citation type="submission" date="2018-11" db="EMBL/GenBank/DDBJ databases">
        <title>Schleiferia aggregans sp. nov., a moderately thermophilic heterotrophic bacterium isolated from microbial mats at a terrestrial hot spring.</title>
        <authorList>
            <person name="Iino T."/>
            <person name="Ohkuma M."/>
            <person name="Haruta S."/>
        </authorList>
    </citation>
    <scope>NUCLEOTIDE SEQUENCE [LARGE SCALE GENOMIC DNA]</scope>
    <source>
        <strain evidence="2 3">LA</strain>
    </source>
</reference>
<proteinExistence type="inferred from homology"/>